<keyword evidence="5" id="KW-1185">Reference proteome</keyword>
<organism evidence="4 5">
    <name type="scientific">Pseudoalteromonas denitrificans DSM 6059</name>
    <dbReference type="NCBI Taxonomy" id="1123010"/>
    <lineage>
        <taxon>Bacteria</taxon>
        <taxon>Pseudomonadati</taxon>
        <taxon>Pseudomonadota</taxon>
        <taxon>Gammaproteobacteria</taxon>
        <taxon>Alteromonadales</taxon>
        <taxon>Pseudoalteromonadaceae</taxon>
        <taxon>Pseudoalteromonas</taxon>
    </lineage>
</organism>
<dbReference type="STRING" id="1123010.SAMN02745724_02151"/>
<evidence type="ECO:0000256" key="2">
    <source>
        <dbReference type="ARBA" id="ARBA00022679"/>
    </source>
</evidence>
<evidence type="ECO:0000313" key="5">
    <source>
        <dbReference type="Proteomes" id="UP000198862"/>
    </source>
</evidence>
<dbReference type="PANTHER" id="PTHR12215:SF10">
    <property type="entry name" value="L-AMINOADIPATE-SEMIALDEHYDE DEHYDROGENASE-PHOSPHOPANTETHEINYL TRANSFERASE"/>
    <property type="match status" value="1"/>
</dbReference>
<keyword evidence="2 4" id="KW-0808">Transferase</keyword>
<dbReference type="GO" id="GO:0019878">
    <property type="term" value="P:lysine biosynthetic process via aminoadipic acid"/>
    <property type="evidence" value="ECO:0007669"/>
    <property type="project" value="TreeGrafter"/>
</dbReference>
<protein>
    <submittedName>
        <fullName evidence="4">4'-phosphopantetheinyl transferase</fullName>
    </submittedName>
</protein>
<dbReference type="GO" id="GO:0000287">
    <property type="term" value="F:magnesium ion binding"/>
    <property type="evidence" value="ECO:0007669"/>
    <property type="project" value="InterPro"/>
</dbReference>
<dbReference type="InterPro" id="IPR050559">
    <property type="entry name" value="P-Pant_transferase_sf"/>
</dbReference>
<evidence type="ECO:0000259" key="3">
    <source>
        <dbReference type="Pfam" id="PF01648"/>
    </source>
</evidence>
<sequence length="214" mass="24877">MFIYDSNKLQIDNYTYNKLFTQFEIDTINTRKKHAAKQEYIASRYMIKQVLSQYLKCQLVELETRFNLKASRLEVFYKDTLLQVSISISHSNGVVLVALSNTVFTFGVDIEKINLKRPFIKLAKHFYHDDEVALIVNANKAHDSFYRIWTLKEALAKTICQPISQLLSKNVFDEIQKRALNTTSCHWQEYDVSLISSHISAKVNIQSINFPLSL</sequence>
<dbReference type="GO" id="GO:0008897">
    <property type="term" value="F:holo-[acyl-carrier-protein] synthase activity"/>
    <property type="evidence" value="ECO:0007669"/>
    <property type="project" value="InterPro"/>
</dbReference>
<comment type="similarity">
    <text evidence="1">Belongs to the P-Pant transferase superfamily. Gsp/Sfp/HetI/AcpT family.</text>
</comment>
<dbReference type="GO" id="GO:0005829">
    <property type="term" value="C:cytosol"/>
    <property type="evidence" value="ECO:0007669"/>
    <property type="project" value="TreeGrafter"/>
</dbReference>
<dbReference type="InterPro" id="IPR037143">
    <property type="entry name" value="4-PPantetheinyl_Trfase_dom_sf"/>
</dbReference>
<dbReference type="OrthoDB" id="9808281at2"/>
<name>A0A1I1KT32_9GAMM</name>
<dbReference type="Proteomes" id="UP000198862">
    <property type="component" value="Unassembled WGS sequence"/>
</dbReference>
<dbReference type="Pfam" id="PF01648">
    <property type="entry name" value="ACPS"/>
    <property type="match status" value="1"/>
</dbReference>
<gene>
    <name evidence="4" type="ORF">SAMN02745724_02151</name>
</gene>
<evidence type="ECO:0000313" key="4">
    <source>
        <dbReference type="EMBL" id="SFC63891.1"/>
    </source>
</evidence>
<dbReference type="EMBL" id="FOLO01000014">
    <property type="protein sequence ID" value="SFC63891.1"/>
    <property type="molecule type" value="Genomic_DNA"/>
</dbReference>
<dbReference type="PANTHER" id="PTHR12215">
    <property type="entry name" value="PHOSPHOPANTETHEINE TRANSFERASE"/>
    <property type="match status" value="1"/>
</dbReference>
<accession>A0A1I1KT32</accession>
<dbReference type="RefSeq" id="WP_091983523.1">
    <property type="nucleotide sequence ID" value="NZ_FOLO01000014.1"/>
</dbReference>
<dbReference type="Gene3D" id="3.90.470.20">
    <property type="entry name" value="4'-phosphopantetheinyl transferase domain"/>
    <property type="match status" value="2"/>
</dbReference>
<dbReference type="SUPFAM" id="SSF56214">
    <property type="entry name" value="4'-phosphopantetheinyl transferase"/>
    <property type="match status" value="2"/>
</dbReference>
<reference evidence="4 5" key="1">
    <citation type="submission" date="2016-10" db="EMBL/GenBank/DDBJ databases">
        <authorList>
            <person name="de Groot N.N."/>
        </authorList>
    </citation>
    <scope>NUCLEOTIDE SEQUENCE [LARGE SCALE GENOMIC DNA]</scope>
    <source>
        <strain evidence="4 5">DSM 6059</strain>
    </source>
</reference>
<evidence type="ECO:0000256" key="1">
    <source>
        <dbReference type="ARBA" id="ARBA00010990"/>
    </source>
</evidence>
<feature type="domain" description="4'-phosphopantetheinyl transferase" evidence="3">
    <location>
        <begin position="106"/>
        <end position="178"/>
    </location>
</feature>
<dbReference type="AlphaFoldDB" id="A0A1I1KT32"/>
<proteinExistence type="inferred from homology"/>
<dbReference type="InterPro" id="IPR008278">
    <property type="entry name" value="4-PPantetheinyl_Trfase_dom"/>
</dbReference>